<name>A0ABS8ZIJ9_9PSEU</name>
<reference evidence="1 2" key="1">
    <citation type="submission" date="2021-12" db="EMBL/GenBank/DDBJ databases">
        <title>Genome sequence of Kibdelosporangium philippinense ATCC 49844.</title>
        <authorList>
            <person name="Fedorov E.A."/>
            <person name="Omeragic M."/>
            <person name="Shalygina K.F."/>
            <person name="Maclea K.S."/>
        </authorList>
    </citation>
    <scope>NUCLEOTIDE SEQUENCE [LARGE SCALE GENOMIC DNA]</scope>
    <source>
        <strain evidence="1 2">ATCC 49844</strain>
    </source>
</reference>
<dbReference type="EMBL" id="JAJVCN010000002">
    <property type="protein sequence ID" value="MCE7007224.1"/>
    <property type="molecule type" value="Genomic_DNA"/>
</dbReference>
<sequence length="115" mass="13019">MTGEITDDDYCLHELPKGQCANCKPPPRGVNKTGYRIRYGQVFHNDRNCDLLREGQRRYARRDREPSQPTPIHWVDAQALGLGQCLGCCAPQWPTGQDALLAKLTKLCWVNVEPP</sequence>
<evidence type="ECO:0000313" key="1">
    <source>
        <dbReference type="EMBL" id="MCE7007224.1"/>
    </source>
</evidence>
<dbReference type="RefSeq" id="WP_233728604.1">
    <property type="nucleotide sequence ID" value="NZ_JAJVCN010000002.1"/>
</dbReference>
<evidence type="ECO:0000313" key="2">
    <source>
        <dbReference type="Proteomes" id="UP001521150"/>
    </source>
</evidence>
<organism evidence="1 2">
    <name type="scientific">Kibdelosporangium philippinense</name>
    <dbReference type="NCBI Taxonomy" id="211113"/>
    <lineage>
        <taxon>Bacteria</taxon>
        <taxon>Bacillati</taxon>
        <taxon>Actinomycetota</taxon>
        <taxon>Actinomycetes</taxon>
        <taxon>Pseudonocardiales</taxon>
        <taxon>Pseudonocardiaceae</taxon>
        <taxon>Kibdelosporangium</taxon>
    </lineage>
</organism>
<proteinExistence type="predicted"/>
<keyword evidence="2" id="KW-1185">Reference proteome</keyword>
<gene>
    <name evidence="1" type="ORF">LWC34_31040</name>
</gene>
<protein>
    <submittedName>
        <fullName evidence="1">Uncharacterized protein</fullName>
    </submittedName>
</protein>
<accession>A0ABS8ZIJ9</accession>
<dbReference type="Proteomes" id="UP001521150">
    <property type="component" value="Unassembled WGS sequence"/>
</dbReference>
<comment type="caution">
    <text evidence="1">The sequence shown here is derived from an EMBL/GenBank/DDBJ whole genome shotgun (WGS) entry which is preliminary data.</text>
</comment>